<protein>
    <submittedName>
        <fullName evidence="1">DUF1315 family protein</fullName>
    </submittedName>
</protein>
<dbReference type="RefSeq" id="WP_208832418.1">
    <property type="nucleotide sequence ID" value="NZ_CP072110.1"/>
</dbReference>
<dbReference type="Proteomes" id="UP000682739">
    <property type="component" value="Chromosome"/>
</dbReference>
<accession>A0A975HIN9</accession>
<reference evidence="1" key="1">
    <citation type="submission" date="2021-03" db="EMBL/GenBank/DDBJ databases">
        <title>Description of Psychrosphaera ytuae sp. nov. isolated from deep sea sediment of South China Sea.</title>
        <authorList>
            <person name="Zhang J."/>
            <person name="Xu X.-D."/>
        </authorList>
    </citation>
    <scope>NUCLEOTIDE SEQUENCE</scope>
    <source>
        <strain evidence="1">MTZ26</strain>
    </source>
</reference>
<proteinExistence type="predicted"/>
<name>A0A975HIN9_9GAMM</name>
<dbReference type="EMBL" id="CP072110">
    <property type="protein sequence ID" value="QTH64363.1"/>
    <property type="molecule type" value="Genomic_DNA"/>
</dbReference>
<dbReference type="InterPro" id="IPR009749">
    <property type="entry name" value="DUF1315"/>
</dbReference>
<organism evidence="1 2">
    <name type="scientific">Psychrosphaera ytuae</name>
    <dbReference type="NCBI Taxonomy" id="2820710"/>
    <lineage>
        <taxon>Bacteria</taxon>
        <taxon>Pseudomonadati</taxon>
        <taxon>Pseudomonadota</taxon>
        <taxon>Gammaproteobacteria</taxon>
        <taxon>Alteromonadales</taxon>
        <taxon>Pseudoalteromonadaceae</taxon>
        <taxon>Psychrosphaera</taxon>
    </lineage>
</organism>
<gene>
    <name evidence="1" type="ORF">J1N51_02430</name>
</gene>
<evidence type="ECO:0000313" key="2">
    <source>
        <dbReference type="Proteomes" id="UP000682739"/>
    </source>
</evidence>
<keyword evidence="2" id="KW-1185">Reference proteome</keyword>
<dbReference type="AlphaFoldDB" id="A0A975HIN9"/>
<dbReference type="Pfam" id="PF07023">
    <property type="entry name" value="DUF1315"/>
    <property type="match status" value="1"/>
</dbReference>
<dbReference type="KEGG" id="psym:J1N51_02430"/>
<sequence length="93" mass="10757">MNLEQMLQAITPEVYENLKYAVETGKWQNGQKLTDKQREDSLQLVMAYQAKVEKSTEHFTIGADGQMVMKSKRELKKEFLAATDIARFDQDDI</sequence>
<evidence type="ECO:0000313" key="1">
    <source>
        <dbReference type="EMBL" id="QTH64363.1"/>
    </source>
</evidence>